<dbReference type="Gene3D" id="3.90.75.20">
    <property type="match status" value="1"/>
</dbReference>
<evidence type="ECO:0000313" key="2">
    <source>
        <dbReference type="EMBL" id="KAK8836157.1"/>
    </source>
</evidence>
<dbReference type="EMBL" id="JAPFFF010000068">
    <property type="protein sequence ID" value="KAK8836157.1"/>
    <property type="molecule type" value="Genomic_DNA"/>
</dbReference>
<reference evidence="2 3" key="1">
    <citation type="submission" date="2024-04" db="EMBL/GenBank/DDBJ databases">
        <title>Tritrichomonas musculus Genome.</title>
        <authorList>
            <person name="Alves-Ferreira E."/>
            <person name="Grigg M."/>
            <person name="Lorenzi H."/>
            <person name="Galac M."/>
        </authorList>
    </citation>
    <scope>NUCLEOTIDE SEQUENCE [LARGE SCALE GENOMIC DNA]</scope>
    <source>
        <strain evidence="2 3">EAF2021</strain>
    </source>
</reference>
<dbReference type="SUPFAM" id="SSF54060">
    <property type="entry name" value="His-Me finger endonucleases"/>
    <property type="match status" value="1"/>
</dbReference>
<organism evidence="2 3">
    <name type="scientific">Tritrichomonas musculus</name>
    <dbReference type="NCBI Taxonomy" id="1915356"/>
    <lineage>
        <taxon>Eukaryota</taxon>
        <taxon>Metamonada</taxon>
        <taxon>Parabasalia</taxon>
        <taxon>Tritrichomonadida</taxon>
        <taxon>Tritrichomonadidae</taxon>
        <taxon>Tritrichomonas</taxon>
    </lineage>
</organism>
<sequence length="181" mass="21643">MTSDFVPLLDFENDYEIMIEYPNVIRKKTNGKILKETINGLGYYVITINEKTYSKHRLIALQFIPNPNNFSQVDHINHIKTDNRIENLRWCDSSINCKNKSKYNGYEAIYVDELPENIEIIDKYNGWEFENYYIDHDLNIYYDTGANYRILYKVKGKYANMRDVNNKKRLLSIKKLSRQFL</sequence>
<proteinExistence type="predicted"/>
<dbReference type="Pfam" id="PF13392">
    <property type="entry name" value="HNH_3"/>
    <property type="match status" value="1"/>
</dbReference>
<keyword evidence="3" id="KW-1185">Reference proteome</keyword>
<dbReference type="InterPro" id="IPR003615">
    <property type="entry name" value="HNH_nuc"/>
</dbReference>
<name>A0ABR2GRF4_9EUKA</name>
<dbReference type="Proteomes" id="UP001470230">
    <property type="component" value="Unassembled WGS sequence"/>
</dbReference>
<gene>
    <name evidence="2" type="ORF">M9Y10_039970</name>
</gene>
<protein>
    <recommendedName>
        <fullName evidence="1">HNH nuclease domain-containing protein</fullName>
    </recommendedName>
</protein>
<feature type="domain" description="HNH nuclease" evidence="1">
    <location>
        <begin position="54"/>
        <end position="96"/>
    </location>
</feature>
<comment type="caution">
    <text evidence="2">The sequence shown here is derived from an EMBL/GenBank/DDBJ whole genome shotgun (WGS) entry which is preliminary data.</text>
</comment>
<evidence type="ECO:0000259" key="1">
    <source>
        <dbReference type="Pfam" id="PF13392"/>
    </source>
</evidence>
<evidence type="ECO:0000313" key="3">
    <source>
        <dbReference type="Proteomes" id="UP001470230"/>
    </source>
</evidence>
<dbReference type="InterPro" id="IPR044925">
    <property type="entry name" value="His-Me_finger_sf"/>
</dbReference>
<accession>A0ABR2GRF4</accession>